<proteinExistence type="predicted"/>
<sequence>MLAGFNTFNDNLEIK</sequence>
<comment type="caution">
    <text evidence="1">The sequence shown here is derived from an EMBL/GenBank/DDBJ whole genome shotgun (WGS) entry which is preliminary data.</text>
</comment>
<accession>A0A454D3X1</accession>
<protein>
    <submittedName>
        <fullName evidence="1">Uncharacterized protein</fullName>
    </submittedName>
</protein>
<gene>
    <name evidence="1" type="ORF">VCHENC02_1220A</name>
</gene>
<name>A0A454D3X1_VIBHA</name>
<evidence type="ECO:0000313" key="1">
    <source>
        <dbReference type="EMBL" id="EKM33306.1"/>
    </source>
</evidence>
<feature type="non-terminal residue" evidence="1">
    <location>
        <position position="15"/>
    </location>
</feature>
<dbReference type="Proteomes" id="UP000008367">
    <property type="component" value="Unassembled WGS sequence"/>
</dbReference>
<reference evidence="1 2" key="1">
    <citation type="submission" date="2012-10" db="EMBL/GenBank/DDBJ databases">
        <title>Genome sequence of Vibrio Cholerae HENC-02.</title>
        <authorList>
            <person name="Eppinger M."/>
            <person name="Hasan N.A."/>
            <person name="Sengamalay N."/>
            <person name="Hine E."/>
            <person name="Su Q."/>
            <person name="Daugherty S.C."/>
            <person name="Young S."/>
            <person name="Sadzewicz L."/>
            <person name="Tallon L."/>
            <person name="Cebula T.A."/>
            <person name="Ravel J."/>
            <person name="Colwell R.R."/>
        </authorList>
    </citation>
    <scope>NUCLEOTIDE SEQUENCE [LARGE SCALE GENOMIC DNA]</scope>
    <source>
        <strain evidence="1 2">HENC-02</strain>
    </source>
</reference>
<evidence type="ECO:0000313" key="2">
    <source>
        <dbReference type="Proteomes" id="UP000008367"/>
    </source>
</evidence>
<organism evidence="1 2">
    <name type="scientific">Vibrio harveyi</name>
    <name type="common">Beneckea harveyi</name>
    <dbReference type="NCBI Taxonomy" id="669"/>
    <lineage>
        <taxon>Bacteria</taxon>
        <taxon>Pseudomonadati</taxon>
        <taxon>Pseudomonadota</taxon>
        <taxon>Gammaproteobacteria</taxon>
        <taxon>Vibrionales</taxon>
        <taxon>Vibrionaceae</taxon>
        <taxon>Vibrio</taxon>
    </lineage>
</organism>
<dbReference type="EMBL" id="AJSR01000345">
    <property type="protein sequence ID" value="EKM33306.1"/>
    <property type="molecule type" value="Genomic_DNA"/>
</dbReference>